<accession>A0A1H7KDV8</accession>
<sequence>MLSLHPPLPNWQRLETDDEMKPLKEFNIPFVGLKQGLHKFEYQIGNTFFEHFEYDEFNASAIKVDLEFNKKTTMLELKFVANGTINVNCDVTNEPFDLPIENEFFLVIKFGEEYNNENEEILIIPYGEYEINVQQYIYELIVLGVPSKRVHPGVEDGTLESDILEKLDELSPKEETLENNNEEIDPRWNKLKNLLNDK</sequence>
<name>A0A1H7KDV8_AQUAM</name>
<dbReference type="STRING" id="1038014.SAMN04487910_1290"/>
<dbReference type="AlphaFoldDB" id="A0A1H7KDV8"/>
<evidence type="ECO:0000313" key="1">
    <source>
        <dbReference type="EMBL" id="SEK85018.1"/>
    </source>
</evidence>
<proteinExistence type="predicted"/>
<dbReference type="Proteomes" id="UP000198521">
    <property type="component" value="Unassembled WGS sequence"/>
</dbReference>
<gene>
    <name evidence="1" type="ORF">SAMN04487910_1290</name>
</gene>
<organism evidence="1 2">
    <name type="scientific">Aquimarina amphilecti</name>
    <dbReference type="NCBI Taxonomy" id="1038014"/>
    <lineage>
        <taxon>Bacteria</taxon>
        <taxon>Pseudomonadati</taxon>
        <taxon>Bacteroidota</taxon>
        <taxon>Flavobacteriia</taxon>
        <taxon>Flavobacteriales</taxon>
        <taxon>Flavobacteriaceae</taxon>
        <taxon>Aquimarina</taxon>
    </lineage>
</organism>
<reference evidence="1 2" key="1">
    <citation type="submission" date="2016-10" db="EMBL/GenBank/DDBJ databases">
        <authorList>
            <person name="de Groot N.N."/>
        </authorList>
    </citation>
    <scope>NUCLEOTIDE SEQUENCE [LARGE SCALE GENOMIC DNA]</scope>
    <source>
        <strain evidence="1 2">DSM 25232</strain>
    </source>
</reference>
<keyword evidence="2" id="KW-1185">Reference proteome</keyword>
<dbReference type="EMBL" id="FOAB01000002">
    <property type="protein sequence ID" value="SEK85018.1"/>
    <property type="molecule type" value="Genomic_DNA"/>
</dbReference>
<protein>
    <submittedName>
        <fullName evidence="1">Uncharacterized metal-binding protein YceD, DUF177 family</fullName>
    </submittedName>
</protein>
<evidence type="ECO:0000313" key="2">
    <source>
        <dbReference type="Proteomes" id="UP000198521"/>
    </source>
</evidence>
<dbReference type="Pfam" id="PF02620">
    <property type="entry name" value="YceD"/>
    <property type="match status" value="1"/>
</dbReference>
<dbReference type="InterPro" id="IPR003772">
    <property type="entry name" value="YceD"/>
</dbReference>